<keyword evidence="3 5" id="KW-0732">Signal</keyword>
<dbReference type="Gene3D" id="2.60.40.1090">
    <property type="entry name" value="Fimbrial-type adhesion domain"/>
    <property type="match status" value="1"/>
</dbReference>
<evidence type="ECO:0000256" key="1">
    <source>
        <dbReference type="ARBA" id="ARBA00004561"/>
    </source>
</evidence>
<protein>
    <submittedName>
        <fullName evidence="7">Fimbrial protein</fullName>
    </submittedName>
</protein>
<keyword evidence="8" id="KW-1185">Reference proteome</keyword>
<dbReference type="Proteomes" id="UP001210678">
    <property type="component" value="Unassembled WGS sequence"/>
</dbReference>
<dbReference type="PANTHER" id="PTHR33420:SF3">
    <property type="entry name" value="FIMBRIAL SUBUNIT ELFA"/>
    <property type="match status" value="1"/>
</dbReference>
<dbReference type="SUPFAM" id="SSF49401">
    <property type="entry name" value="Bacterial adhesins"/>
    <property type="match status" value="1"/>
</dbReference>
<accession>A0ABT4YS19</accession>
<name>A0ABT4YS19_9VIBR</name>
<feature type="domain" description="Fimbrial-type adhesion" evidence="6">
    <location>
        <begin position="182"/>
        <end position="322"/>
    </location>
</feature>
<comment type="similarity">
    <text evidence="2">Belongs to the fimbrial protein family.</text>
</comment>
<dbReference type="InterPro" id="IPR036937">
    <property type="entry name" value="Adhesion_dom_fimbrial_sf"/>
</dbReference>
<dbReference type="InterPro" id="IPR008966">
    <property type="entry name" value="Adhesion_dom_sf"/>
</dbReference>
<dbReference type="RefSeq" id="WP_272136762.1">
    <property type="nucleotide sequence ID" value="NZ_JAQLOI010000001.1"/>
</dbReference>
<evidence type="ECO:0000256" key="3">
    <source>
        <dbReference type="ARBA" id="ARBA00022729"/>
    </source>
</evidence>
<evidence type="ECO:0000259" key="6">
    <source>
        <dbReference type="Pfam" id="PF00419"/>
    </source>
</evidence>
<evidence type="ECO:0000313" key="7">
    <source>
        <dbReference type="EMBL" id="MDB1124358.1"/>
    </source>
</evidence>
<comment type="subcellular location">
    <subcellularLocation>
        <location evidence="1">Fimbrium</location>
    </subcellularLocation>
</comment>
<proteinExistence type="inferred from homology"/>
<dbReference type="PANTHER" id="PTHR33420">
    <property type="entry name" value="FIMBRIAL SUBUNIT ELFA-RELATED"/>
    <property type="match status" value="1"/>
</dbReference>
<dbReference type="EMBL" id="JAQLOI010000001">
    <property type="protein sequence ID" value="MDB1124358.1"/>
    <property type="molecule type" value="Genomic_DNA"/>
</dbReference>
<dbReference type="InterPro" id="IPR050263">
    <property type="entry name" value="Bact_Fimbrial_Adh_Pro"/>
</dbReference>
<evidence type="ECO:0000256" key="4">
    <source>
        <dbReference type="ARBA" id="ARBA00023263"/>
    </source>
</evidence>
<sequence>MKYLASFTLFLLIFLHSDESHANQCTITNYSSQYVGEPIPIGSDKTGETLGTINVSFNYDCTFSDAHTIILFATWGQKSYLSSNTYASNLDGIQLVTPYSVGTSGPHTNSVKFATLNSSTSGVVSGPLFHVKKVDNVSVSGSSYFLGTSHIDHNLQYDVFRTNSSYGVNVQAQVGFADVPITRPTCTLNSNSVHQVVALPTAALSDFSGIGSTIAISEFFIKMNCGAKVSLSAYMTDANSPANVSNALTLNDSSTAAGVGIQVLANNNENPVIYGVNKWYIAGSESAEAMNYTIPFLAKYVQTEPTITPGSVNAQAVISFFYE</sequence>
<feature type="signal peptide" evidence="5">
    <location>
        <begin position="1"/>
        <end position="22"/>
    </location>
</feature>
<evidence type="ECO:0000256" key="5">
    <source>
        <dbReference type="SAM" id="SignalP"/>
    </source>
</evidence>
<keyword evidence="4" id="KW-0281">Fimbrium</keyword>
<dbReference type="InterPro" id="IPR000259">
    <property type="entry name" value="Adhesion_dom_fimbrial"/>
</dbReference>
<organism evidence="7 8">
    <name type="scientific">Vibrio algarum</name>
    <dbReference type="NCBI Taxonomy" id="3020714"/>
    <lineage>
        <taxon>Bacteria</taxon>
        <taxon>Pseudomonadati</taxon>
        <taxon>Pseudomonadota</taxon>
        <taxon>Gammaproteobacteria</taxon>
        <taxon>Vibrionales</taxon>
        <taxon>Vibrionaceae</taxon>
        <taxon>Vibrio</taxon>
    </lineage>
</organism>
<dbReference type="Pfam" id="PF00419">
    <property type="entry name" value="Fimbrial"/>
    <property type="match status" value="1"/>
</dbReference>
<feature type="chain" id="PRO_5045132367" evidence="5">
    <location>
        <begin position="23"/>
        <end position="323"/>
    </location>
</feature>
<gene>
    <name evidence="7" type="ORF">PGX00_12115</name>
</gene>
<reference evidence="7 8" key="1">
    <citation type="submission" date="2023-01" db="EMBL/GenBank/DDBJ databases">
        <title>Vibrio sp. KJ40-1 sp.nov, isolated from marine algae.</title>
        <authorList>
            <person name="Butt M."/>
            <person name="Kim J.M.J."/>
            <person name="Jeon C.O.C."/>
        </authorList>
    </citation>
    <scope>NUCLEOTIDE SEQUENCE [LARGE SCALE GENOMIC DNA]</scope>
    <source>
        <strain evidence="7 8">KJ40-1</strain>
    </source>
</reference>
<comment type="caution">
    <text evidence="7">The sequence shown here is derived from an EMBL/GenBank/DDBJ whole genome shotgun (WGS) entry which is preliminary data.</text>
</comment>
<evidence type="ECO:0000256" key="2">
    <source>
        <dbReference type="ARBA" id="ARBA00006671"/>
    </source>
</evidence>
<evidence type="ECO:0000313" key="8">
    <source>
        <dbReference type="Proteomes" id="UP001210678"/>
    </source>
</evidence>